<dbReference type="RefSeq" id="XP_040623695.1">
    <property type="nucleotide sequence ID" value="XM_040774182.1"/>
</dbReference>
<feature type="region of interest" description="Disordered" evidence="1">
    <location>
        <begin position="271"/>
        <end position="304"/>
    </location>
</feature>
<proteinExistence type="predicted"/>
<name>M5FZ74_DACPD</name>
<keyword evidence="5" id="KW-1185">Reference proteome</keyword>
<dbReference type="Proteomes" id="UP000030653">
    <property type="component" value="Unassembled WGS sequence"/>
</dbReference>
<protein>
    <recommendedName>
        <fullName evidence="3">DUF6533 domain-containing protein</fullName>
    </recommendedName>
</protein>
<feature type="transmembrane region" description="Helical" evidence="2">
    <location>
        <begin position="170"/>
        <end position="187"/>
    </location>
</feature>
<dbReference type="AlphaFoldDB" id="M5FZ74"/>
<reference evidence="4 5" key="1">
    <citation type="journal article" date="2012" name="Science">
        <title>The Paleozoic origin of enzymatic lignin decomposition reconstructed from 31 fungal genomes.</title>
        <authorList>
            <person name="Floudas D."/>
            <person name="Binder M."/>
            <person name="Riley R."/>
            <person name="Barry K."/>
            <person name="Blanchette R.A."/>
            <person name="Henrissat B."/>
            <person name="Martinez A.T."/>
            <person name="Otillar R."/>
            <person name="Spatafora J.W."/>
            <person name="Yadav J.S."/>
            <person name="Aerts A."/>
            <person name="Benoit I."/>
            <person name="Boyd A."/>
            <person name="Carlson A."/>
            <person name="Copeland A."/>
            <person name="Coutinho P.M."/>
            <person name="de Vries R.P."/>
            <person name="Ferreira P."/>
            <person name="Findley K."/>
            <person name="Foster B."/>
            <person name="Gaskell J."/>
            <person name="Glotzer D."/>
            <person name="Gorecki P."/>
            <person name="Heitman J."/>
            <person name="Hesse C."/>
            <person name="Hori C."/>
            <person name="Igarashi K."/>
            <person name="Jurgens J.A."/>
            <person name="Kallen N."/>
            <person name="Kersten P."/>
            <person name="Kohler A."/>
            <person name="Kuees U."/>
            <person name="Kumar T.K.A."/>
            <person name="Kuo A."/>
            <person name="LaButti K."/>
            <person name="Larrondo L.F."/>
            <person name="Lindquist E."/>
            <person name="Ling A."/>
            <person name="Lombard V."/>
            <person name="Lucas S."/>
            <person name="Lundell T."/>
            <person name="Martin R."/>
            <person name="McLaughlin D.J."/>
            <person name="Morgenstern I."/>
            <person name="Morin E."/>
            <person name="Murat C."/>
            <person name="Nagy L.G."/>
            <person name="Nolan M."/>
            <person name="Ohm R.A."/>
            <person name="Patyshakuliyeva A."/>
            <person name="Rokas A."/>
            <person name="Ruiz-Duenas F.J."/>
            <person name="Sabat G."/>
            <person name="Salamov A."/>
            <person name="Samejima M."/>
            <person name="Schmutz J."/>
            <person name="Slot J.C."/>
            <person name="St John F."/>
            <person name="Stenlid J."/>
            <person name="Sun H."/>
            <person name="Sun S."/>
            <person name="Syed K."/>
            <person name="Tsang A."/>
            <person name="Wiebenga A."/>
            <person name="Young D."/>
            <person name="Pisabarro A."/>
            <person name="Eastwood D.C."/>
            <person name="Martin F."/>
            <person name="Cullen D."/>
            <person name="Grigoriev I.V."/>
            <person name="Hibbett D.S."/>
        </authorList>
    </citation>
    <scope>NUCLEOTIDE SEQUENCE [LARGE SCALE GENOMIC DNA]</scope>
    <source>
        <strain evidence="4 5">DJM-731 SS1</strain>
    </source>
</reference>
<dbReference type="EMBL" id="JH795880">
    <property type="protein sequence ID" value="EJT96797.1"/>
    <property type="molecule type" value="Genomic_DNA"/>
</dbReference>
<evidence type="ECO:0000313" key="4">
    <source>
        <dbReference type="EMBL" id="EJT96797.1"/>
    </source>
</evidence>
<feature type="transmembrane region" description="Helical" evidence="2">
    <location>
        <begin position="117"/>
        <end position="137"/>
    </location>
</feature>
<organism evidence="4 5">
    <name type="scientific">Dacryopinax primogenitus (strain DJM 731)</name>
    <name type="common">Brown rot fungus</name>
    <dbReference type="NCBI Taxonomy" id="1858805"/>
    <lineage>
        <taxon>Eukaryota</taxon>
        <taxon>Fungi</taxon>
        <taxon>Dikarya</taxon>
        <taxon>Basidiomycota</taxon>
        <taxon>Agaricomycotina</taxon>
        <taxon>Dacrymycetes</taxon>
        <taxon>Dacrymycetales</taxon>
        <taxon>Dacrymycetaceae</taxon>
        <taxon>Dacryopinax</taxon>
    </lineage>
</organism>
<keyword evidence="2" id="KW-1133">Transmembrane helix</keyword>
<dbReference type="OMA" id="WNAQGAK"/>
<feature type="domain" description="DUF6533" evidence="3">
    <location>
        <begin position="17"/>
        <end position="61"/>
    </location>
</feature>
<feature type="compositionally biased region" description="Polar residues" evidence="1">
    <location>
        <begin position="287"/>
        <end position="304"/>
    </location>
</feature>
<feature type="transmembrane region" description="Helical" evidence="2">
    <location>
        <begin position="199"/>
        <end position="221"/>
    </location>
</feature>
<dbReference type="InterPro" id="IPR045340">
    <property type="entry name" value="DUF6533"/>
</dbReference>
<sequence>MSSPLQQIGEILLGQDYGVCAAASLIFFDYFLTFPQEVRLVWASKWTPGKVLFLFIRYVGLTDAAVSIYVQFGTTVTPRSCLISMYWSLLSMFVTSVAASLVLALRTWAIWNKSKMCGAIVFTGWIVGTTCSAFYTIRSIIGSSPYSNIFGLPGCIDTTTAAAANDAVKVYAFGCAYEILIFLLTLARGLQQLSSNSPTLLLVLYRDAFIASVWTLAFSITDVALSATQNPNFYFWCLIGFAFSFIVPTRIILNLRASTMQIDQWDVTTGHQDMSPRAIASPRRSNRSGQTSETKTSSDGGTDV</sequence>
<evidence type="ECO:0000259" key="3">
    <source>
        <dbReference type="Pfam" id="PF20151"/>
    </source>
</evidence>
<dbReference type="Pfam" id="PF20151">
    <property type="entry name" value="DUF6533"/>
    <property type="match status" value="1"/>
</dbReference>
<feature type="transmembrane region" description="Helical" evidence="2">
    <location>
        <begin position="52"/>
        <end position="72"/>
    </location>
</feature>
<evidence type="ECO:0000256" key="2">
    <source>
        <dbReference type="SAM" id="Phobius"/>
    </source>
</evidence>
<keyword evidence="2" id="KW-0812">Transmembrane</keyword>
<feature type="transmembrane region" description="Helical" evidence="2">
    <location>
        <begin position="84"/>
        <end position="105"/>
    </location>
</feature>
<accession>M5FZ74</accession>
<feature type="transmembrane region" description="Helical" evidence="2">
    <location>
        <begin position="12"/>
        <end position="32"/>
    </location>
</feature>
<dbReference type="GeneID" id="63689244"/>
<keyword evidence="2" id="KW-0472">Membrane</keyword>
<dbReference type="OrthoDB" id="3251775at2759"/>
<feature type="transmembrane region" description="Helical" evidence="2">
    <location>
        <begin position="233"/>
        <end position="253"/>
    </location>
</feature>
<gene>
    <name evidence="4" type="ORF">DACRYDRAFT_25486</name>
</gene>
<dbReference type="HOGENOM" id="CLU_035509_11_3_1"/>
<evidence type="ECO:0000313" key="5">
    <source>
        <dbReference type="Proteomes" id="UP000030653"/>
    </source>
</evidence>
<evidence type="ECO:0000256" key="1">
    <source>
        <dbReference type="SAM" id="MobiDB-lite"/>
    </source>
</evidence>